<feature type="region of interest" description="Disordered" evidence="1">
    <location>
        <begin position="213"/>
        <end position="264"/>
    </location>
</feature>
<name>A0A8S3UNQ8_MYTED</name>
<feature type="transmembrane region" description="Helical" evidence="2">
    <location>
        <begin position="102"/>
        <end position="126"/>
    </location>
</feature>
<reference evidence="3" key="1">
    <citation type="submission" date="2021-03" db="EMBL/GenBank/DDBJ databases">
        <authorList>
            <person name="Bekaert M."/>
        </authorList>
    </citation>
    <scope>NUCLEOTIDE SEQUENCE</scope>
</reference>
<feature type="compositionally biased region" description="Polar residues" evidence="1">
    <location>
        <begin position="242"/>
        <end position="264"/>
    </location>
</feature>
<dbReference type="AlphaFoldDB" id="A0A8S3UNQ8"/>
<feature type="region of interest" description="Disordered" evidence="1">
    <location>
        <begin position="1"/>
        <end position="25"/>
    </location>
</feature>
<keyword evidence="2" id="KW-1133">Transmembrane helix</keyword>
<dbReference type="EMBL" id="CAJPWZ010002914">
    <property type="protein sequence ID" value="CAG2247794.1"/>
    <property type="molecule type" value="Genomic_DNA"/>
</dbReference>
<feature type="compositionally biased region" description="Polar residues" evidence="1">
    <location>
        <begin position="1"/>
        <end position="14"/>
    </location>
</feature>
<feature type="compositionally biased region" description="Low complexity" evidence="1">
    <location>
        <begin position="15"/>
        <end position="24"/>
    </location>
</feature>
<keyword evidence="4" id="KW-1185">Reference proteome</keyword>
<evidence type="ECO:0000256" key="1">
    <source>
        <dbReference type="SAM" id="MobiDB-lite"/>
    </source>
</evidence>
<dbReference type="OrthoDB" id="6127258at2759"/>
<comment type="caution">
    <text evidence="3">The sequence shown here is derived from an EMBL/GenBank/DDBJ whole genome shotgun (WGS) entry which is preliminary data.</text>
</comment>
<evidence type="ECO:0000313" key="4">
    <source>
        <dbReference type="Proteomes" id="UP000683360"/>
    </source>
</evidence>
<gene>
    <name evidence="3" type="ORF">MEDL_59668</name>
</gene>
<sequence length="289" mass="32018">MRLNSSNTTTSENLQQVQGTVTTTTEKEKELDFGVGIKNNRKPGDETNKKTMKKMFTFLFTTNQQQIPRHIMCEIAAHENKTPSRSAISKQKSAMTDDSDKVSIGIVIAVAIIAAIVFFVIGFIASKYCRRRRQSMRTDDQQKNGGHHNGSIPVIDASNTYRSNGIYDEIGKEANGTCSSEKLDAIIPHAVDNVYAIPDKRRKQVQQEDIKYIDETTDDESKEGDKLLGGNETEDDNEDVKTPNQNGDISVSGTPAVTTNETSPMLSEIQLEIENNTEPPKETDALVES</sequence>
<organism evidence="3 4">
    <name type="scientific">Mytilus edulis</name>
    <name type="common">Blue mussel</name>
    <dbReference type="NCBI Taxonomy" id="6550"/>
    <lineage>
        <taxon>Eukaryota</taxon>
        <taxon>Metazoa</taxon>
        <taxon>Spiralia</taxon>
        <taxon>Lophotrochozoa</taxon>
        <taxon>Mollusca</taxon>
        <taxon>Bivalvia</taxon>
        <taxon>Autobranchia</taxon>
        <taxon>Pteriomorphia</taxon>
        <taxon>Mytilida</taxon>
        <taxon>Mytiloidea</taxon>
        <taxon>Mytilidae</taxon>
        <taxon>Mytilinae</taxon>
        <taxon>Mytilus</taxon>
    </lineage>
</organism>
<dbReference type="Proteomes" id="UP000683360">
    <property type="component" value="Unassembled WGS sequence"/>
</dbReference>
<protein>
    <submittedName>
        <fullName evidence="3">Uncharacterized protein</fullName>
    </submittedName>
</protein>
<keyword evidence="2" id="KW-0812">Transmembrane</keyword>
<evidence type="ECO:0000313" key="3">
    <source>
        <dbReference type="EMBL" id="CAG2247794.1"/>
    </source>
</evidence>
<keyword evidence="2" id="KW-0472">Membrane</keyword>
<proteinExistence type="predicted"/>
<feature type="region of interest" description="Disordered" evidence="1">
    <location>
        <begin position="135"/>
        <end position="157"/>
    </location>
</feature>
<accession>A0A8S3UNQ8</accession>
<evidence type="ECO:0000256" key="2">
    <source>
        <dbReference type="SAM" id="Phobius"/>
    </source>
</evidence>